<name>A0A5N4D1C7_CAMDR</name>
<reference evidence="3 4" key="1">
    <citation type="journal article" date="2019" name="Mol. Ecol. Resour.">
        <title>Improving Illumina assemblies with Hi-C and long reads: an example with the North African dromedary.</title>
        <authorList>
            <person name="Elbers J.P."/>
            <person name="Rogers M.F."/>
            <person name="Perelman P.L."/>
            <person name="Proskuryakova A.A."/>
            <person name="Serdyukova N.A."/>
            <person name="Johnson W.E."/>
            <person name="Horin P."/>
            <person name="Corander J."/>
            <person name="Murphy D."/>
            <person name="Burger P.A."/>
        </authorList>
    </citation>
    <scope>NUCLEOTIDE SEQUENCE [LARGE SCALE GENOMIC DNA]</scope>
    <source>
        <strain evidence="3">Drom800</strain>
        <tissue evidence="3">Blood</tissue>
    </source>
</reference>
<proteinExistence type="predicted"/>
<keyword evidence="2" id="KW-1133">Transmembrane helix</keyword>
<feature type="region of interest" description="Disordered" evidence="1">
    <location>
        <begin position="196"/>
        <end position="215"/>
    </location>
</feature>
<keyword evidence="4" id="KW-1185">Reference proteome</keyword>
<accession>A0A5N4D1C7</accession>
<evidence type="ECO:0000256" key="1">
    <source>
        <dbReference type="SAM" id="MobiDB-lite"/>
    </source>
</evidence>
<keyword evidence="2" id="KW-0472">Membrane</keyword>
<gene>
    <name evidence="3" type="ORF">Cadr_000019063</name>
</gene>
<comment type="caution">
    <text evidence="3">The sequence shown here is derived from an EMBL/GenBank/DDBJ whole genome shotgun (WGS) entry which is preliminary data.</text>
</comment>
<dbReference type="EMBL" id="JWIN03000016">
    <property type="protein sequence ID" value="KAB1264900.1"/>
    <property type="molecule type" value="Genomic_DNA"/>
</dbReference>
<evidence type="ECO:0000256" key="2">
    <source>
        <dbReference type="SAM" id="Phobius"/>
    </source>
</evidence>
<keyword evidence="2" id="KW-0812">Transmembrane</keyword>
<sequence>MSALRRRSSDAQNWLALLNLPEVPGPVTSLGSSAPLTPTPALLEPGAHSGLQPKSCLLCGGARLGWREAWQEVSVHLCWGRPSCHFASVPVQCAWPVPTSLCHCARIVFVLCFPVFLVLQLFAWQPLWLLVQGCPWVVPGLYLALYPDLGQMESCLQGHMKCCCSTSREVPVLAGSESGPLYGLNVLIPEGPGSASEPPQEVEFSTPARGSCSKSTDPWKVNLFRPAEAQAQRPEATERQNQLHFSRGLCLSLQRPGGSSAAVLWGEEGFRSF</sequence>
<organism evidence="3 4">
    <name type="scientific">Camelus dromedarius</name>
    <name type="common">Dromedary</name>
    <name type="synonym">Arabian camel</name>
    <dbReference type="NCBI Taxonomy" id="9838"/>
    <lineage>
        <taxon>Eukaryota</taxon>
        <taxon>Metazoa</taxon>
        <taxon>Chordata</taxon>
        <taxon>Craniata</taxon>
        <taxon>Vertebrata</taxon>
        <taxon>Euteleostomi</taxon>
        <taxon>Mammalia</taxon>
        <taxon>Eutheria</taxon>
        <taxon>Laurasiatheria</taxon>
        <taxon>Artiodactyla</taxon>
        <taxon>Tylopoda</taxon>
        <taxon>Camelidae</taxon>
        <taxon>Camelus</taxon>
    </lineage>
</organism>
<protein>
    <submittedName>
        <fullName evidence="3">Uncharacterized protein</fullName>
    </submittedName>
</protein>
<evidence type="ECO:0000313" key="4">
    <source>
        <dbReference type="Proteomes" id="UP000299084"/>
    </source>
</evidence>
<feature type="transmembrane region" description="Helical" evidence="2">
    <location>
        <begin position="104"/>
        <end position="123"/>
    </location>
</feature>
<dbReference type="AlphaFoldDB" id="A0A5N4D1C7"/>
<evidence type="ECO:0000313" key="3">
    <source>
        <dbReference type="EMBL" id="KAB1264900.1"/>
    </source>
</evidence>
<dbReference type="Proteomes" id="UP000299084">
    <property type="component" value="Unassembled WGS sequence"/>
</dbReference>